<dbReference type="OrthoDB" id="10339545at2759"/>
<evidence type="ECO:0000313" key="2">
    <source>
        <dbReference type="EMBL" id="KRZ53648.1"/>
    </source>
</evidence>
<evidence type="ECO:0000313" key="3">
    <source>
        <dbReference type="Proteomes" id="UP000054721"/>
    </source>
</evidence>
<reference evidence="2 3" key="1">
    <citation type="submission" date="2015-05" db="EMBL/GenBank/DDBJ databases">
        <title>Evolution of Trichinella species and genotypes.</title>
        <authorList>
            <person name="Korhonen P.K."/>
            <person name="Edoardo P."/>
            <person name="Giuseppe L.R."/>
            <person name="Gasser R.B."/>
        </authorList>
    </citation>
    <scope>NUCLEOTIDE SEQUENCE [LARGE SCALE GENOMIC DNA]</scope>
    <source>
        <strain evidence="2">ISS10</strain>
    </source>
</reference>
<dbReference type="AlphaFoldDB" id="A0A0V1L293"/>
<sequence length="301" mass="32806">MAARISEILCFGMTCSSRVSPVSRVSHTRHIVPSRRTTRSRCDHRLFSNRLPPGTACGQAFRTIHSRTCWSSVSLSCHCLMGLAASRLTAPTCTSAGLHSKGSPPEAICQRDSGITETIAPVSSLVPLSLPFTHGVSPACSPAMGNIRRFPGSPPCVLVGSRWVRRLSWGQSRRRWSKPPQLKQPSLLLGGRTAVGSCFSSFREIFLTSRIKSSMDWVASVFSGFGLPVCVCLLWWKSSSDRMTLLTSLRASIRVVGSSSRIARYASFEVIPPAKRATRSRSDTPALRPTSATSWAYCSMV</sequence>
<comment type="caution">
    <text evidence="2">The sequence shown here is derived from an EMBL/GenBank/DDBJ whole genome shotgun (WGS) entry which is preliminary data.</text>
</comment>
<evidence type="ECO:0000256" key="1">
    <source>
        <dbReference type="SAM" id="Phobius"/>
    </source>
</evidence>
<feature type="transmembrane region" description="Helical" evidence="1">
    <location>
        <begin position="217"/>
        <end position="236"/>
    </location>
</feature>
<proteinExistence type="predicted"/>
<name>A0A0V1L293_9BILA</name>
<keyword evidence="1" id="KW-0472">Membrane</keyword>
<organism evidence="2 3">
    <name type="scientific">Trichinella nativa</name>
    <dbReference type="NCBI Taxonomy" id="6335"/>
    <lineage>
        <taxon>Eukaryota</taxon>
        <taxon>Metazoa</taxon>
        <taxon>Ecdysozoa</taxon>
        <taxon>Nematoda</taxon>
        <taxon>Enoplea</taxon>
        <taxon>Dorylaimia</taxon>
        <taxon>Trichinellida</taxon>
        <taxon>Trichinellidae</taxon>
        <taxon>Trichinella</taxon>
    </lineage>
</organism>
<keyword evidence="1" id="KW-1133">Transmembrane helix</keyword>
<protein>
    <submittedName>
        <fullName evidence="2">Uncharacterized protein</fullName>
    </submittedName>
</protein>
<keyword evidence="1" id="KW-0812">Transmembrane</keyword>
<dbReference type="Proteomes" id="UP000054721">
    <property type="component" value="Unassembled WGS sequence"/>
</dbReference>
<keyword evidence="3" id="KW-1185">Reference proteome</keyword>
<dbReference type="EMBL" id="JYDW01000158">
    <property type="protein sequence ID" value="KRZ53648.1"/>
    <property type="molecule type" value="Genomic_DNA"/>
</dbReference>
<accession>A0A0V1L293</accession>
<gene>
    <name evidence="2" type="ORF">T02_9750</name>
</gene>